<dbReference type="GO" id="GO:0005034">
    <property type="term" value="F:osmosensor activity"/>
    <property type="evidence" value="ECO:0007669"/>
    <property type="project" value="InterPro"/>
</dbReference>
<keyword evidence="3" id="KW-0732">Signal</keyword>
<dbReference type="GO" id="GO:0031505">
    <property type="term" value="P:fungal-type cell wall organization"/>
    <property type="evidence" value="ECO:0007669"/>
    <property type="project" value="TreeGrafter"/>
</dbReference>
<feature type="compositionally biased region" description="Low complexity" evidence="1">
    <location>
        <begin position="619"/>
        <end position="628"/>
    </location>
</feature>
<dbReference type="OMA" id="SGRNQMI"/>
<feature type="compositionally biased region" description="Gly residues" evidence="1">
    <location>
        <begin position="552"/>
        <end position="573"/>
    </location>
</feature>
<accession>A0A0U1M989</accession>
<dbReference type="GO" id="GO:0005886">
    <property type="term" value="C:plasma membrane"/>
    <property type="evidence" value="ECO:0007669"/>
    <property type="project" value="InterPro"/>
</dbReference>
<dbReference type="GO" id="GO:0001402">
    <property type="term" value="P:signal transduction involved in filamentous growth"/>
    <property type="evidence" value="ECO:0007669"/>
    <property type="project" value="TreeGrafter"/>
</dbReference>
<evidence type="ECO:0000256" key="3">
    <source>
        <dbReference type="SAM" id="SignalP"/>
    </source>
</evidence>
<evidence type="ECO:0000313" key="5">
    <source>
        <dbReference type="Proteomes" id="UP000054383"/>
    </source>
</evidence>
<organism evidence="4 5">
    <name type="scientific">Talaromyces islandicus</name>
    <name type="common">Penicillium islandicum</name>
    <dbReference type="NCBI Taxonomy" id="28573"/>
    <lineage>
        <taxon>Eukaryota</taxon>
        <taxon>Fungi</taxon>
        <taxon>Dikarya</taxon>
        <taxon>Ascomycota</taxon>
        <taxon>Pezizomycotina</taxon>
        <taxon>Eurotiomycetes</taxon>
        <taxon>Eurotiomycetidae</taxon>
        <taxon>Eurotiales</taxon>
        <taxon>Trichocomaceae</taxon>
        <taxon>Talaromyces</taxon>
        <taxon>Talaromyces sect. Islandici</taxon>
    </lineage>
</organism>
<evidence type="ECO:0000256" key="2">
    <source>
        <dbReference type="SAM" id="Phobius"/>
    </source>
</evidence>
<dbReference type="GO" id="GO:0005576">
    <property type="term" value="C:extracellular region"/>
    <property type="evidence" value="ECO:0007669"/>
    <property type="project" value="TreeGrafter"/>
</dbReference>
<dbReference type="STRING" id="28573.A0A0U1M989"/>
<dbReference type="OrthoDB" id="3366093at2759"/>
<feature type="compositionally biased region" description="Low complexity" evidence="1">
    <location>
        <begin position="167"/>
        <end position="178"/>
    </location>
</feature>
<feature type="compositionally biased region" description="Polar residues" evidence="1">
    <location>
        <begin position="390"/>
        <end position="400"/>
    </location>
</feature>
<reference evidence="4 5" key="1">
    <citation type="submission" date="2015-04" db="EMBL/GenBank/DDBJ databases">
        <authorList>
            <person name="Syromyatnikov M.Y."/>
            <person name="Popov V.N."/>
        </authorList>
    </citation>
    <scope>NUCLEOTIDE SEQUENCE [LARGE SCALE GENOMIC DNA]</scope>
    <source>
        <strain evidence="4">WF-38-12</strain>
    </source>
</reference>
<feature type="region of interest" description="Disordered" evidence="1">
    <location>
        <begin position="540"/>
        <end position="581"/>
    </location>
</feature>
<feature type="signal peptide" evidence="3">
    <location>
        <begin position="1"/>
        <end position="20"/>
    </location>
</feature>
<feature type="region of interest" description="Disordered" evidence="1">
    <location>
        <begin position="238"/>
        <end position="417"/>
    </location>
</feature>
<feature type="compositionally biased region" description="Low complexity" evidence="1">
    <location>
        <begin position="322"/>
        <end position="338"/>
    </location>
</feature>
<feature type="chain" id="PRO_5006711695" evidence="3">
    <location>
        <begin position="21"/>
        <end position="669"/>
    </location>
</feature>
<dbReference type="AlphaFoldDB" id="A0A0U1M989"/>
<sequence length="669" mass="66975">MRSINIAALAVLACATQSVAERLNTPQDGGKTTVATSTSTTAGDSETLVVPIYVYVGADGKTSTTTGEASTKTAAGTIKSKPSPTSAEAETTPSSDGSFLGNLGNDISKLLNPVGSTTGLPSTILQPTTATSHTTPTTSPTTATTHSASTSSDPPNFLSSLLGWPEPSSSSGVAPSSSVVPGITVGLSSVYVSTTTSPASTATGSATGSASVSASASASTSSSPGFLSIPPLSSLFPDPSTTKTSTGSSSVVVPTTTSSSHPSVGPTTTSSSASIKPSGSASAIPTTKTTGTTGTTSATPSQPATPSQSPTNTSGSVSPTGSSRPVTTKPTTTASSHTVAPSVTQVTTKPSEPATTTVTTSISTTSQSSTASDTPYVPPPVITPTATSTGPSDPESTGPTQIPGVILPPGGTPETPANSTLVQFGFNQHLSWPTVATSMNWPDQIYYYTPIGVSYALAIVQDKVTPFWLGPYDTAASLGYNTTLIKFYIPSDLVDTLNALRSAPASDLYKQPNTPNDKPTYDQSSIQNLFSMLNTDIPLVAQQPSGSSNPGSGDGSNDGSSGGNGNANPGDGGASSSSGVRASSVGIGVGAAAGAAAYAGAMFYVARRYRKRKQLHQRSSSVPSASMSEAGNTGFLSARNTRISHNSGRSGRTAMISAPVMSENSLGWN</sequence>
<gene>
    <name evidence="4" type="ORF">PISL3812_08525</name>
</gene>
<feature type="compositionally biased region" description="Polar residues" evidence="1">
    <location>
        <begin position="80"/>
        <end position="97"/>
    </location>
</feature>
<dbReference type="GO" id="GO:0009986">
    <property type="term" value="C:cell surface"/>
    <property type="evidence" value="ECO:0007669"/>
    <property type="project" value="TreeGrafter"/>
</dbReference>
<feature type="transmembrane region" description="Helical" evidence="2">
    <location>
        <begin position="585"/>
        <end position="606"/>
    </location>
</feature>
<keyword evidence="5" id="KW-1185">Reference proteome</keyword>
<dbReference type="GO" id="GO:0030427">
    <property type="term" value="C:site of polarized growth"/>
    <property type="evidence" value="ECO:0007669"/>
    <property type="project" value="TreeGrafter"/>
</dbReference>
<dbReference type="PANTHER" id="PTHR35778">
    <property type="entry name" value="SIGNALING MUCIN HKR1-RELATED"/>
    <property type="match status" value="1"/>
</dbReference>
<dbReference type="GO" id="GO:0007232">
    <property type="term" value="P:osmosensory signaling pathway via Sho1 osmosensor"/>
    <property type="evidence" value="ECO:0007669"/>
    <property type="project" value="InterPro"/>
</dbReference>
<keyword evidence="2" id="KW-1133">Transmembrane helix</keyword>
<feature type="region of interest" description="Disordered" evidence="1">
    <location>
        <begin position="615"/>
        <end position="656"/>
    </location>
</feature>
<keyword evidence="2" id="KW-0472">Membrane</keyword>
<proteinExistence type="predicted"/>
<keyword evidence="2" id="KW-0812">Transmembrane</keyword>
<dbReference type="Proteomes" id="UP000054383">
    <property type="component" value="Unassembled WGS sequence"/>
</dbReference>
<name>A0A0U1M989_TALIS</name>
<feature type="compositionally biased region" description="Low complexity" evidence="1">
    <location>
        <begin position="60"/>
        <end position="77"/>
    </location>
</feature>
<feature type="compositionally biased region" description="Polar residues" evidence="1">
    <location>
        <begin position="629"/>
        <end position="650"/>
    </location>
</feature>
<dbReference type="InterPro" id="IPR039295">
    <property type="entry name" value="MSB2"/>
</dbReference>
<dbReference type="GO" id="GO:0030010">
    <property type="term" value="P:establishment of cell polarity"/>
    <property type="evidence" value="ECO:0007669"/>
    <property type="project" value="TreeGrafter"/>
</dbReference>
<feature type="region of interest" description="Disordered" evidence="1">
    <location>
        <begin position="118"/>
        <end position="178"/>
    </location>
</feature>
<feature type="region of interest" description="Disordered" evidence="1">
    <location>
        <begin position="60"/>
        <end position="101"/>
    </location>
</feature>
<feature type="compositionally biased region" description="Low complexity" evidence="1">
    <location>
        <begin position="347"/>
        <end position="375"/>
    </location>
</feature>
<feature type="compositionally biased region" description="Low complexity" evidence="1">
    <location>
        <begin position="127"/>
        <end position="152"/>
    </location>
</feature>
<evidence type="ECO:0000313" key="4">
    <source>
        <dbReference type="EMBL" id="CRG91476.1"/>
    </source>
</evidence>
<dbReference type="GO" id="GO:0006972">
    <property type="term" value="P:hyperosmotic response"/>
    <property type="evidence" value="ECO:0007669"/>
    <property type="project" value="TreeGrafter"/>
</dbReference>
<feature type="compositionally biased region" description="Low complexity" evidence="1">
    <location>
        <begin position="239"/>
        <end position="314"/>
    </location>
</feature>
<protein>
    <submittedName>
        <fullName evidence="4">Uncharacterized protein</fullName>
    </submittedName>
</protein>
<dbReference type="EMBL" id="CVMT01000009">
    <property type="protein sequence ID" value="CRG91476.1"/>
    <property type="molecule type" value="Genomic_DNA"/>
</dbReference>
<dbReference type="PANTHER" id="PTHR35778:SF1">
    <property type="entry name" value="SIGNALING MUCIN HKR1-RELATED"/>
    <property type="match status" value="1"/>
</dbReference>
<evidence type="ECO:0000256" key="1">
    <source>
        <dbReference type="SAM" id="MobiDB-lite"/>
    </source>
</evidence>